<proteinExistence type="predicted"/>
<dbReference type="Proteomes" id="UP000014243">
    <property type="component" value="Unassembled WGS sequence"/>
</dbReference>
<protein>
    <submittedName>
        <fullName evidence="1">Bifunctional oligoribonuclease and PAP phosphatase nrnA</fullName>
    </submittedName>
</protein>
<name>S2QZ02_LACPA</name>
<dbReference type="InterPro" id="IPR038763">
    <property type="entry name" value="DHH_sf"/>
</dbReference>
<feature type="non-terminal residue" evidence="1">
    <location>
        <position position="44"/>
    </location>
</feature>
<reference evidence="1 2" key="1">
    <citation type="journal article" date="2013" name="PLoS ONE">
        <title>Lactobacillus paracasei comparative genomics: towards species pan-genome definition and exploitation of diversity.</title>
        <authorList>
            <person name="Smokvina T."/>
            <person name="Wels M."/>
            <person name="Polka J."/>
            <person name="Chervaux C."/>
            <person name="Brisse S."/>
            <person name="Boekhorst J."/>
            <person name="van Hylckama Vlieg J.E."/>
            <person name="Siezen R.J."/>
        </authorList>
    </citation>
    <scope>NUCLEOTIDE SEQUENCE [LARGE SCALE GENOMIC DNA]</scope>
    <source>
        <strain evidence="1 2">Lpp126</strain>
    </source>
</reference>
<dbReference type="AlphaFoldDB" id="S2QZ02"/>
<evidence type="ECO:0000313" key="1">
    <source>
        <dbReference type="EMBL" id="EPC70190.1"/>
    </source>
</evidence>
<organism evidence="1 2">
    <name type="scientific">Lacticaseibacillus paracasei subsp. paracasei Lpp126</name>
    <dbReference type="NCBI Taxonomy" id="1256206"/>
    <lineage>
        <taxon>Bacteria</taxon>
        <taxon>Bacillati</taxon>
        <taxon>Bacillota</taxon>
        <taxon>Bacilli</taxon>
        <taxon>Lactobacillales</taxon>
        <taxon>Lactobacillaceae</taxon>
        <taxon>Lacticaseibacillus</taxon>
    </lineage>
</organism>
<dbReference type="SUPFAM" id="SSF64182">
    <property type="entry name" value="DHH phosphoesterases"/>
    <property type="match status" value="1"/>
</dbReference>
<dbReference type="EMBL" id="ANKC01001263">
    <property type="protein sequence ID" value="EPC70190.1"/>
    <property type="molecule type" value="Genomic_DNA"/>
</dbReference>
<accession>S2QZ02</accession>
<comment type="caution">
    <text evidence="1">The sequence shown here is derived from an EMBL/GenBank/DDBJ whole genome shotgun (WGS) entry which is preliminary data.</text>
</comment>
<gene>
    <name evidence="1" type="ORF">Lpp126_17902</name>
</gene>
<sequence>MIQTDIINAIKANDPIIIHRHVNPDPDALGSQVGLAETIRASFP</sequence>
<dbReference type="Gene3D" id="3.90.1640.10">
    <property type="entry name" value="inorganic pyrophosphatase (n-terminal core)"/>
    <property type="match status" value="1"/>
</dbReference>
<evidence type="ECO:0000313" key="2">
    <source>
        <dbReference type="Proteomes" id="UP000014243"/>
    </source>
</evidence>